<dbReference type="InterPro" id="IPR036365">
    <property type="entry name" value="PGBD-like_sf"/>
</dbReference>
<dbReference type="InterPro" id="IPR002477">
    <property type="entry name" value="Peptidoglycan-bd-like"/>
</dbReference>
<proteinExistence type="predicted"/>
<dbReference type="Gene3D" id="1.10.101.10">
    <property type="entry name" value="PGBD-like superfamily/PGBD"/>
    <property type="match status" value="1"/>
</dbReference>
<protein>
    <submittedName>
        <fullName evidence="3">Peptidoglycan-binding protein</fullName>
    </submittedName>
</protein>
<dbReference type="RefSeq" id="WP_191768609.1">
    <property type="nucleotide sequence ID" value="NZ_JACSRA010000014.1"/>
</dbReference>
<sequence length="128" mass="14078">MKKLVITLLTASILSTPFVFSNPVQAAELHSKQTTTAFASVYNSGLPTVGYGYTTRGYFVQEVQRKLNFIGQMIHNSSINAGAEDGIFGPKTYNAIYNYQGAARIPQDGICGPQTWDCINTDFAWYHG</sequence>
<dbReference type="SUPFAM" id="SSF47090">
    <property type="entry name" value="PGBD-like"/>
    <property type="match status" value="1"/>
</dbReference>
<accession>A0ABR8PU67</accession>
<dbReference type="Pfam" id="PF01471">
    <property type="entry name" value="PG_binding_1"/>
    <property type="match status" value="1"/>
</dbReference>
<gene>
    <name evidence="3" type="ORF">H9661_10185</name>
</gene>
<organism evidence="3 4">
    <name type="scientific">Clostridium cibarium</name>
    <dbReference type="NCBI Taxonomy" id="2762247"/>
    <lineage>
        <taxon>Bacteria</taxon>
        <taxon>Bacillati</taxon>
        <taxon>Bacillota</taxon>
        <taxon>Clostridia</taxon>
        <taxon>Eubacteriales</taxon>
        <taxon>Clostridiaceae</taxon>
        <taxon>Clostridium</taxon>
    </lineage>
</organism>
<evidence type="ECO:0000313" key="4">
    <source>
        <dbReference type="Proteomes" id="UP000627781"/>
    </source>
</evidence>
<feature type="signal peptide" evidence="1">
    <location>
        <begin position="1"/>
        <end position="26"/>
    </location>
</feature>
<comment type="caution">
    <text evidence="3">The sequence shown here is derived from an EMBL/GenBank/DDBJ whole genome shotgun (WGS) entry which is preliminary data.</text>
</comment>
<dbReference type="InterPro" id="IPR036366">
    <property type="entry name" value="PGBDSf"/>
</dbReference>
<dbReference type="Proteomes" id="UP000627781">
    <property type="component" value="Unassembled WGS sequence"/>
</dbReference>
<feature type="domain" description="Peptidoglycan binding-like" evidence="2">
    <location>
        <begin position="57"/>
        <end position="117"/>
    </location>
</feature>
<keyword evidence="4" id="KW-1185">Reference proteome</keyword>
<feature type="chain" id="PRO_5045400645" evidence="1">
    <location>
        <begin position="27"/>
        <end position="128"/>
    </location>
</feature>
<reference evidence="3 4" key="1">
    <citation type="submission" date="2020-08" db="EMBL/GenBank/DDBJ databases">
        <title>A Genomic Blueprint of the Chicken Gut Microbiome.</title>
        <authorList>
            <person name="Gilroy R."/>
            <person name="Ravi A."/>
            <person name="Getino M."/>
            <person name="Pursley I."/>
            <person name="Horton D.L."/>
            <person name="Alikhan N.-F."/>
            <person name="Baker D."/>
            <person name="Gharbi K."/>
            <person name="Hall N."/>
            <person name="Watson M."/>
            <person name="Adriaenssens E.M."/>
            <person name="Foster-Nyarko E."/>
            <person name="Jarju S."/>
            <person name="Secka A."/>
            <person name="Antonio M."/>
            <person name="Oren A."/>
            <person name="Chaudhuri R."/>
            <person name="La Ragione R.M."/>
            <person name="Hildebrand F."/>
            <person name="Pallen M.J."/>
        </authorList>
    </citation>
    <scope>NUCLEOTIDE SEQUENCE [LARGE SCALE GENOMIC DNA]</scope>
    <source>
        <strain evidence="3 4">Sa3CVN1</strain>
    </source>
</reference>
<evidence type="ECO:0000259" key="2">
    <source>
        <dbReference type="Pfam" id="PF01471"/>
    </source>
</evidence>
<keyword evidence="1" id="KW-0732">Signal</keyword>
<evidence type="ECO:0000313" key="3">
    <source>
        <dbReference type="EMBL" id="MBD7911726.1"/>
    </source>
</evidence>
<dbReference type="EMBL" id="JACSRA010000014">
    <property type="protein sequence ID" value="MBD7911726.1"/>
    <property type="molecule type" value="Genomic_DNA"/>
</dbReference>
<name>A0ABR8PU67_9CLOT</name>
<evidence type="ECO:0000256" key="1">
    <source>
        <dbReference type="SAM" id="SignalP"/>
    </source>
</evidence>